<dbReference type="CDD" id="cd09117">
    <property type="entry name" value="PLDc_Bfil_DEXD_like"/>
    <property type="match status" value="1"/>
</dbReference>
<dbReference type="Pfam" id="PF09565">
    <property type="entry name" value="RE_NgoFVII"/>
    <property type="match status" value="1"/>
</dbReference>
<feature type="domain" description="Restriction endonuclease type II NgoFVII N-terminal" evidence="1">
    <location>
        <begin position="26"/>
        <end position="139"/>
    </location>
</feature>
<gene>
    <name evidence="2" type="ORF">QA539_07800</name>
</gene>
<dbReference type="Proteomes" id="UP001465447">
    <property type="component" value="Chromosome"/>
</dbReference>
<organism evidence="2 3">
    <name type="scientific">Macrococcus psychrotolerans</name>
    <dbReference type="NCBI Taxonomy" id="3039389"/>
    <lineage>
        <taxon>Bacteria</taxon>
        <taxon>Bacillati</taxon>
        <taxon>Bacillota</taxon>
        <taxon>Bacilli</taxon>
        <taxon>Bacillales</taxon>
        <taxon>Staphylococcaceae</taxon>
        <taxon>Macrococcus</taxon>
    </lineage>
</organism>
<evidence type="ECO:0000313" key="3">
    <source>
        <dbReference type="Proteomes" id="UP001465447"/>
    </source>
</evidence>
<sequence length="344" mass="40871">MKYTLKIFLKVSMLKLMIQNNLFEEIIEKNIFDTQELNIISGYASANFLEKVLSMNSHLKINLYIGMALDGISHYNHDKYRALSDSNKNINVYYLVNHPFNHMKIYEFLKENEKVVYSGSANFSENGFFKNIENLFEVEYKLDECIDDLNYMHCLDEKIERYVPLVNMEYEDLLYSKHVKSLNNNRKEEQNFIQKANRKEHQKILLKIKNSKRYMYEDKICFDILLENDSLWNTRGINSGFNQSNSGVFISNNKNRIKDFFNNREDTFFVHTKYNERYTAHLTKDSRRGLELLDGSLYDFIRRELKLAEVRPISYNDLLDAGSTKITIVKIDEDNYSMFYGELN</sequence>
<dbReference type="KEGG" id="mpsh:QA539_07800"/>
<protein>
    <submittedName>
        <fullName evidence="2">Phospholipase D family protein</fullName>
    </submittedName>
</protein>
<evidence type="ECO:0000259" key="1">
    <source>
        <dbReference type="Pfam" id="PF09565"/>
    </source>
</evidence>
<dbReference type="AlphaFoldDB" id="A0AAU6RJY0"/>
<reference evidence="2 3" key="1">
    <citation type="submission" date="2023-04" db="EMBL/GenBank/DDBJ databases">
        <title>Macrococci isolated from food, foodproducing animals, and human clinical materials.</title>
        <authorList>
            <person name="Maslanova I."/>
            <person name="Svec P."/>
            <person name="Sedlacek I."/>
            <person name="Novakova D."/>
            <person name="Keller J.E."/>
            <person name="Schwendener S."/>
            <person name="Finstrlova A."/>
            <person name="Botka T."/>
            <person name="Kovarovic V."/>
            <person name="Petras P."/>
            <person name="Perreten V."/>
            <person name="Pantucek R."/>
        </authorList>
    </citation>
    <scope>NUCLEOTIDE SEQUENCE [LARGE SCALE GENOMIC DNA]</scope>
    <source>
        <strain evidence="2 3">CCM 8659</strain>
    </source>
</reference>
<dbReference type="InterPro" id="IPR019065">
    <property type="entry name" value="RE_NgoFVII_N"/>
</dbReference>
<proteinExistence type="predicted"/>
<keyword evidence="3" id="KW-1185">Reference proteome</keyword>
<dbReference type="Gene3D" id="3.30.870.10">
    <property type="entry name" value="Endonuclease Chain A"/>
    <property type="match status" value="1"/>
</dbReference>
<dbReference type="RefSeq" id="WP_419895047.1">
    <property type="nucleotide sequence ID" value="NZ_CP124591.1"/>
</dbReference>
<name>A0AAU6RJY0_9STAP</name>
<dbReference type="SUPFAM" id="SSF56024">
    <property type="entry name" value="Phospholipase D/nuclease"/>
    <property type="match status" value="1"/>
</dbReference>
<dbReference type="EMBL" id="CP124591">
    <property type="protein sequence ID" value="WZE70426.1"/>
    <property type="molecule type" value="Genomic_DNA"/>
</dbReference>
<accession>A0AAU6RJY0</accession>
<evidence type="ECO:0000313" key="2">
    <source>
        <dbReference type="EMBL" id="WZE70426.1"/>
    </source>
</evidence>